<sequence>MSGRGSGISWLRASRSRRWGLVGSELTMADVPLGPFAGSLITVYSAKSKAAKLHGSRQCRQLRTSDVMTAKVSLDEAVLRRLCTRCAARGAGGRPGTGLGMFLLAIGETGLLCHLQSYREPDEDECWTDHEARGAAELLRVQQRLDGLDGEDEEDDASLRKAREEAENLRGLIFSHWCGARGSLLEAEALLTYFPWVEEWAKPSLRIKARYLETLRAQAARFVDREELVVAAAAMALPMPELPCADPAFAVLGGSRVSSALVRLWRRWQSTAARIWEGPGARAYLSCEIVRGIRSSQKGRGAARAEAARLIESWEELARAAAAPLDRVPKRRLTGHVPHASAGTPRHVVTDFLDGLDEWTLGVLVTWAVQPEWGSGVLTLEVPDLVAERLLGPASGLPCSPADWTADSPKHEGRTGSEPGRLRPGVFDDTPVFDRCPVTLDHIRALRTLAPTADPLHLVFSASGGAEVLPLSTLERRLTKGWLGVLIAGASDLPASLIGPEEPERNHDSEVRATQLPGRGQDVHDPHFGESLGLAEGRHRTLRQTYGTEARQLNLRLLALARGAHDLRSLDAGRPSGLPTEVWHGLLTEDRLNLAPFRKPGSNRRGSGSALPLGPLAAVQLYTTNANPLIEGKGHSPLCRHAQHSAAVVRGDDLLAVADLMARTDSDWCSKCGGYALRRLTDTQLSYYRAAHRLHDIKEQLDNQTGGPDADPSGVIACLDELATWQPVDDAEWCSSDSWQWQETVRELTRMAARSHAVTRPS</sequence>
<gene>
    <name evidence="2" type="ORF">SSGG_06365</name>
</gene>
<proteinExistence type="predicted"/>
<reference evidence="3" key="2">
    <citation type="submission" date="2008-12" db="EMBL/GenBank/DDBJ databases">
        <title>Annotation of Streptomyces roseosporus strain NRRL 15998.</title>
        <authorList>
            <consortium name="The Broad Institute Genome Sequencing Platform"/>
            <consortium name="Broad Institute Microbial Sequencing Center"/>
            <person name="Fischbach M."/>
            <person name="Ward D."/>
            <person name="Young S."/>
            <person name="Kodira C.D."/>
            <person name="Zeng Q."/>
            <person name="Koehrsen M."/>
            <person name="Godfrey P."/>
            <person name="Alvarado L."/>
            <person name="Berlin A.M."/>
            <person name="Borenstein D."/>
            <person name="Chen Z."/>
            <person name="Engels R."/>
            <person name="Freedman E."/>
            <person name="Gellesch M."/>
            <person name="Goldberg J."/>
            <person name="Griggs A."/>
            <person name="Gujja S."/>
            <person name="Heiman D.I."/>
            <person name="Hepburn T.A."/>
            <person name="Howarth C."/>
            <person name="Jen D."/>
            <person name="Larson L."/>
            <person name="Lewis B."/>
            <person name="Mehta T."/>
            <person name="Park D."/>
            <person name="Pearson M."/>
            <person name="Roberts A."/>
            <person name="Saif S."/>
            <person name="Shea T.D."/>
            <person name="Shenoy N."/>
            <person name="Sisk P."/>
            <person name="Stolte C."/>
            <person name="Sykes S.N."/>
            <person name="Walk T."/>
            <person name="White J."/>
            <person name="Yandava C."/>
            <person name="Straight P."/>
            <person name="Clardy J."/>
            <person name="Hung D."/>
            <person name="Kolter R."/>
            <person name="Mekalanos J."/>
            <person name="Walker S."/>
            <person name="Walsh C.T."/>
            <person name="Wieland B.L.C."/>
            <person name="Ilzarbe M."/>
            <person name="Galagan J."/>
            <person name="Nusbaum C."/>
            <person name="Birren B."/>
        </authorList>
    </citation>
    <scope>NUCLEOTIDE SEQUENCE [LARGE SCALE GENOMIC DNA]</scope>
    <source>
        <strain evidence="3">NRRL 15998</strain>
    </source>
</reference>
<evidence type="ECO:0000256" key="1">
    <source>
        <dbReference type="SAM" id="MobiDB-lite"/>
    </source>
</evidence>
<protein>
    <submittedName>
        <fullName evidence="2">Predicted protein</fullName>
    </submittedName>
</protein>
<name>D6AGP6_STRFL</name>
<reference evidence="3" key="1">
    <citation type="submission" date="2008-10" db="EMBL/GenBank/DDBJ databases">
        <authorList>
            <person name="Molnar K."/>
        </authorList>
    </citation>
    <scope>NUCLEOTIDE SEQUENCE [LARGE SCALE GENOMIC DNA]</scope>
    <source>
        <strain evidence="3">NRRL 15998</strain>
    </source>
</reference>
<accession>D6AGP6</accession>
<evidence type="ECO:0000313" key="2">
    <source>
        <dbReference type="EMBL" id="EFE78998.2"/>
    </source>
</evidence>
<dbReference type="Proteomes" id="UP000003986">
    <property type="component" value="Unassembled WGS sequence"/>
</dbReference>
<dbReference type="EMBL" id="DS999644">
    <property type="protein sequence ID" value="EFE78998.2"/>
    <property type="molecule type" value="Genomic_DNA"/>
</dbReference>
<dbReference type="AlphaFoldDB" id="D6AGP6"/>
<evidence type="ECO:0000313" key="3">
    <source>
        <dbReference type="Proteomes" id="UP000003986"/>
    </source>
</evidence>
<organism evidence="2 3">
    <name type="scientific">Streptomyces filamentosus NRRL 15998</name>
    <dbReference type="NCBI Taxonomy" id="457431"/>
    <lineage>
        <taxon>Bacteria</taxon>
        <taxon>Bacillati</taxon>
        <taxon>Actinomycetota</taxon>
        <taxon>Actinomycetes</taxon>
        <taxon>Kitasatosporales</taxon>
        <taxon>Streptomycetaceae</taxon>
        <taxon>Streptomyces</taxon>
    </lineage>
</organism>
<feature type="region of interest" description="Disordered" evidence="1">
    <location>
        <begin position="398"/>
        <end position="426"/>
    </location>
</feature>